<dbReference type="PANTHER" id="PTHR42085">
    <property type="entry name" value="F-BOX DOMAIN-CONTAINING PROTEIN"/>
    <property type="match status" value="1"/>
</dbReference>
<sequence length="233" mass="26343">MESAECHFGKLSPELRNEVYSHLLPENRTIRLLPHTLPHALSSRSQSFDPVQPPITRVCRQIRSETKPMLYGNNKFVLPLTTHDGGHGGHYSPGLFRLSISEAAAWLKRNPVDRSPVRAPLVIAFDLKRWRQGVQAEPLNKLCSALRENGYSEDNSVFEVFVYGDWPPNGCKRFFSKGSLKRRAATISQKIRESGFRCEPRYYGLSTFEWASQSEYTPAKDGHSAVLGIEGLQ</sequence>
<protein>
    <recommendedName>
        <fullName evidence="1">2EXR domain-containing protein</fullName>
    </recommendedName>
</protein>
<accession>A0A1Y6LS61</accession>
<reference evidence="2 3" key="1">
    <citation type="submission" date="2016-10" db="EMBL/GenBank/DDBJ databases">
        <authorList>
            <person name="Varghese N."/>
        </authorList>
    </citation>
    <scope>NUCLEOTIDE SEQUENCE [LARGE SCALE GENOMIC DNA]</scope>
</reference>
<dbReference type="InterPro" id="IPR038883">
    <property type="entry name" value="AN11006-like"/>
</dbReference>
<dbReference type="Proteomes" id="UP000215453">
    <property type="component" value="Chromosome 8"/>
</dbReference>
<evidence type="ECO:0000259" key="1">
    <source>
        <dbReference type="Pfam" id="PF20150"/>
    </source>
</evidence>
<dbReference type="Pfam" id="PF20150">
    <property type="entry name" value="2EXR"/>
    <property type="match status" value="1"/>
</dbReference>
<dbReference type="AlphaFoldDB" id="A0A1Y6LS61"/>
<name>A0A1Y6LS61_ZYMTR</name>
<organism evidence="2 3">
    <name type="scientific">Zymoseptoria tritici ST99CH_1A5</name>
    <dbReference type="NCBI Taxonomy" id="1276529"/>
    <lineage>
        <taxon>Eukaryota</taxon>
        <taxon>Fungi</taxon>
        <taxon>Dikarya</taxon>
        <taxon>Ascomycota</taxon>
        <taxon>Pezizomycotina</taxon>
        <taxon>Dothideomycetes</taxon>
        <taxon>Dothideomycetidae</taxon>
        <taxon>Mycosphaerellales</taxon>
        <taxon>Mycosphaerellaceae</taxon>
        <taxon>Zymoseptoria</taxon>
    </lineage>
</organism>
<evidence type="ECO:0000313" key="2">
    <source>
        <dbReference type="EMBL" id="SMY27234.1"/>
    </source>
</evidence>
<gene>
    <name evidence="2" type="ORF">ZT1A5_G8678</name>
</gene>
<evidence type="ECO:0000313" key="3">
    <source>
        <dbReference type="Proteomes" id="UP000215453"/>
    </source>
</evidence>
<dbReference type="InterPro" id="IPR045518">
    <property type="entry name" value="2EXR"/>
</dbReference>
<dbReference type="PANTHER" id="PTHR42085:SF2">
    <property type="entry name" value="F-BOX DOMAIN-CONTAINING PROTEIN"/>
    <property type="match status" value="1"/>
</dbReference>
<dbReference type="EMBL" id="LT882683">
    <property type="protein sequence ID" value="SMY27234.1"/>
    <property type="molecule type" value="Genomic_DNA"/>
</dbReference>
<proteinExistence type="predicted"/>
<feature type="domain" description="2EXR" evidence="1">
    <location>
        <begin position="7"/>
        <end position="72"/>
    </location>
</feature>